<feature type="compositionally biased region" description="Basic residues" evidence="1">
    <location>
        <begin position="136"/>
        <end position="149"/>
    </location>
</feature>
<dbReference type="Pfam" id="PF06658">
    <property type="entry name" value="DUF1168"/>
    <property type="match status" value="1"/>
</dbReference>
<evidence type="ECO:0000256" key="1">
    <source>
        <dbReference type="SAM" id="MobiDB-lite"/>
    </source>
</evidence>
<proteinExistence type="predicted"/>
<feature type="compositionally biased region" description="Basic and acidic residues" evidence="1">
    <location>
        <begin position="123"/>
        <end position="135"/>
    </location>
</feature>
<gene>
    <name evidence="2" type="ORF">BESB_053780</name>
</gene>
<keyword evidence="3" id="KW-1185">Reference proteome</keyword>
<organism evidence="2 3">
    <name type="scientific">Besnoitia besnoiti</name>
    <name type="common">Apicomplexan protozoan</name>
    <dbReference type="NCBI Taxonomy" id="94643"/>
    <lineage>
        <taxon>Eukaryota</taxon>
        <taxon>Sar</taxon>
        <taxon>Alveolata</taxon>
        <taxon>Apicomplexa</taxon>
        <taxon>Conoidasida</taxon>
        <taxon>Coccidia</taxon>
        <taxon>Eucoccidiorida</taxon>
        <taxon>Eimeriorina</taxon>
        <taxon>Sarcocystidae</taxon>
        <taxon>Besnoitia</taxon>
    </lineage>
</organism>
<sequence length="273" mass="30343">MASSLSTLSVARSRATLAGLDESLVGEKKDTSVPELIELSDGIKVSVSSSPSPLFEDENASKSQPVVKIEKVVNAWGSAAGAGSDFFDKYRVTRNAEMKRLEQMEADWKKKVEAEEFHLQRHRRIVETQEKNKAARERRRRRKMKKKSGQRAPAESKTPEGEAAGDDSDEEEESGGGLETAERARKRPRKEDDEGEAEEVTTPTRRDDETQKAKTPADAASAHASRGEEDAKKRKADVESPFEQQANATDATQTENAVERMRPGMLIVKDDEW</sequence>
<feature type="region of interest" description="Disordered" evidence="1">
    <location>
        <begin position="123"/>
        <end position="273"/>
    </location>
</feature>
<dbReference type="VEuPathDB" id="ToxoDB:BESB_053780"/>
<dbReference type="KEGG" id="bbes:BESB_053780"/>
<dbReference type="GO" id="GO:0019901">
    <property type="term" value="F:protein kinase binding"/>
    <property type="evidence" value="ECO:0007669"/>
    <property type="project" value="TreeGrafter"/>
</dbReference>
<dbReference type="PANTHER" id="PTHR13507:SF0">
    <property type="entry name" value="PRKR-INTERACTING PROTEIN 1"/>
    <property type="match status" value="1"/>
</dbReference>
<dbReference type="STRING" id="94643.A0A2A9MJF2"/>
<reference evidence="2 3" key="1">
    <citation type="submission" date="2017-09" db="EMBL/GenBank/DDBJ databases">
        <title>Genome sequencing of Besnoitia besnoiti strain Bb-Ger1.</title>
        <authorList>
            <person name="Schares G."/>
            <person name="Venepally P."/>
            <person name="Lorenzi H.A."/>
        </authorList>
    </citation>
    <scope>NUCLEOTIDE SEQUENCE [LARGE SCALE GENOMIC DNA]</scope>
    <source>
        <strain evidence="2 3">Bb-Ger1</strain>
    </source>
</reference>
<evidence type="ECO:0000313" key="2">
    <source>
        <dbReference type="EMBL" id="PFH35727.1"/>
    </source>
</evidence>
<dbReference type="GO" id="GO:0003725">
    <property type="term" value="F:double-stranded RNA binding"/>
    <property type="evidence" value="ECO:0007669"/>
    <property type="project" value="InterPro"/>
</dbReference>
<protein>
    <submittedName>
        <fullName evidence="2">Uncharacterized protein</fullName>
    </submittedName>
</protein>
<feature type="compositionally biased region" description="Polar residues" evidence="1">
    <location>
        <begin position="242"/>
        <end position="256"/>
    </location>
</feature>
<accession>A0A2A9MJF2</accession>
<dbReference type="EMBL" id="NWUJ01000004">
    <property type="protein sequence ID" value="PFH35727.1"/>
    <property type="molecule type" value="Genomic_DNA"/>
</dbReference>
<dbReference type="OrthoDB" id="10067079at2759"/>
<dbReference type="RefSeq" id="XP_029219736.1">
    <property type="nucleotide sequence ID" value="XM_029363813.1"/>
</dbReference>
<dbReference type="InterPro" id="IPR009548">
    <property type="entry name" value="Prkrip1"/>
</dbReference>
<dbReference type="AlphaFoldDB" id="A0A2A9MJF2"/>
<dbReference type="GO" id="GO:0004860">
    <property type="term" value="F:protein kinase inhibitor activity"/>
    <property type="evidence" value="ECO:0007669"/>
    <property type="project" value="TreeGrafter"/>
</dbReference>
<dbReference type="Proteomes" id="UP000224006">
    <property type="component" value="Chromosome IV"/>
</dbReference>
<feature type="compositionally biased region" description="Acidic residues" evidence="1">
    <location>
        <begin position="163"/>
        <end position="174"/>
    </location>
</feature>
<name>A0A2A9MJF2_BESBE</name>
<evidence type="ECO:0000313" key="3">
    <source>
        <dbReference type="Proteomes" id="UP000224006"/>
    </source>
</evidence>
<feature type="compositionally biased region" description="Basic and acidic residues" evidence="1">
    <location>
        <begin position="257"/>
        <end position="273"/>
    </location>
</feature>
<dbReference type="GeneID" id="40310307"/>
<comment type="caution">
    <text evidence="2">The sequence shown here is derived from an EMBL/GenBank/DDBJ whole genome shotgun (WGS) entry which is preliminary data.</text>
</comment>
<dbReference type="GO" id="GO:0005730">
    <property type="term" value="C:nucleolus"/>
    <property type="evidence" value="ECO:0007669"/>
    <property type="project" value="TreeGrafter"/>
</dbReference>
<dbReference type="PANTHER" id="PTHR13507">
    <property type="entry name" value="PRKR-INTERACTING PROTEIN 1"/>
    <property type="match status" value="1"/>
</dbReference>
<feature type="compositionally biased region" description="Basic and acidic residues" evidence="1">
    <location>
        <begin position="225"/>
        <end position="238"/>
    </location>
</feature>